<evidence type="ECO:0000313" key="2">
    <source>
        <dbReference type="EMBL" id="QJA84679.1"/>
    </source>
</evidence>
<organism evidence="3">
    <name type="scientific">viral metagenome</name>
    <dbReference type="NCBI Taxonomy" id="1070528"/>
    <lineage>
        <taxon>unclassified sequences</taxon>
        <taxon>metagenomes</taxon>
        <taxon>organismal metagenomes</taxon>
    </lineage>
</organism>
<protein>
    <submittedName>
        <fullName evidence="3">Uncharacterized protein</fullName>
    </submittedName>
</protein>
<reference evidence="3" key="1">
    <citation type="submission" date="2020-03" db="EMBL/GenBank/DDBJ databases">
        <title>The deep terrestrial virosphere.</title>
        <authorList>
            <person name="Holmfeldt K."/>
            <person name="Nilsson E."/>
            <person name="Simone D."/>
            <person name="Lopez-Fernandez M."/>
            <person name="Wu X."/>
            <person name="de Brujin I."/>
            <person name="Lundin D."/>
            <person name="Andersson A."/>
            <person name="Bertilsson S."/>
            <person name="Dopson M."/>
        </authorList>
    </citation>
    <scope>NUCLEOTIDE SEQUENCE</scope>
    <source>
        <strain evidence="2">MM415A00172</strain>
        <strain evidence="1">MM415B00296</strain>
        <strain evidence="3">TM448B02017</strain>
    </source>
</reference>
<dbReference type="AlphaFoldDB" id="A0A6M3XS10"/>
<sequence>MELTVKERLVLMGMLPKEGNFLTLRLMRKLREALSFNEEEHKQLKFVQNGEQLSWDFTVVVVKDVEVGDVMLDVITKELKNKDKEGKLTEDHITLYEKFVEKLNLNL</sequence>
<accession>A0A6M3XS10</accession>
<proteinExistence type="predicted"/>
<dbReference type="EMBL" id="MT142533">
    <property type="protein sequence ID" value="QJA84679.1"/>
    <property type="molecule type" value="Genomic_DNA"/>
</dbReference>
<dbReference type="EMBL" id="MT141566">
    <property type="protein sequence ID" value="QJA67113.1"/>
    <property type="molecule type" value="Genomic_DNA"/>
</dbReference>
<name>A0A6M3XS10_9ZZZZ</name>
<evidence type="ECO:0000313" key="1">
    <source>
        <dbReference type="EMBL" id="QJA67113.1"/>
    </source>
</evidence>
<dbReference type="EMBL" id="MT144866">
    <property type="protein sequence ID" value="QJI00652.1"/>
    <property type="molecule type" value="Genomic_DNA"/>
</dbReference>
<evidence type="ECO:0000313" key="3">
    <source>
        <dbReference type="EMBL" id="QJI00652.1"/>
    </source>
</evidence>
<gene>
    <name evidence="2" type="ORF">MM415A00172_0023</name>
    <name evidence="1" type="ORF">MM415B00296_0019</name>
    <name evidence="3" type="ORF">TM448B02017_0012</name>
</gene>